<keyword evidence="2" id="KW-1185">Reference proteome</keyword>
<reference evidence="1 2" key="1">
    <citation type="submission" date="2014-04" db="EMBL/GenBank/DDBJ databases">
        <title>Comparative Genomics of Cryptosporidium Species.</title>
        <authorList>
            <person name="Silva J.C."/>
            <person name="Su Q."/>
            <person name="Chalmers R."/>
            <person name="Chibucos M.C."/>
            <person name="Elwin K."/>
            <person name="Godinez A."/>
            <person name="Guo F."/>
            <person name="Huynh K."/>
            <person name="Orvis J."/>
            <person name="Ott S."/>
            <person name="Sadzewicz L."/>
            <person name="Sengamalay N."/>
            <person name="Shetty A."/>
            <person name="Sun M."/>
            <person name="Tallon L."/>
            <person name="Xiao L."/>
            <person name="Zhang H."/>
            <person name="Fraser C.M."/>
            <person name="Zhu G."/>
            <person name="Kissinger J."/>
            <person name="Widmer G."/>
        </authorList>
    </citation>
    <scope>NUCLEOTIDE SEQUENCE [LARGE SCALE GENOMIC DNA]</scope>
    <source>
        <strain evidence="1 2">UKMEL1</strain>
    </source>
</reference>
<name>A0A2P4Z1G9_9CRYT</name>
<dbReference type="Proteomes" id="UP000236928">
    <property type="component" value="Unassembled WGS sequence"/>
</dbReference>
<dbReference type="InterPro" id="IPR011990">
    <property type="entry name" value="TPR-like_helical_dom_sf"/>
</dbReference>
<proteinExistence type="predicted"/>
<dbReference type="InterPro" id="IPR019734">
    <property type="entry name" value="TPR_rpt"/>
</dbReference>
<sequence>METTRSEYEFCQKILDNYDKFNDSIRKNQGCSHDRSKERELYERSTTDKLKAIRLFCDEGNIKYKDNKIEEAILEYKNALIYVDYTFPENKNLEEEYNQLITRINLNLSACFLKISEFNMAILHCNNVLKNDPNNIKVSITYNVSSIIPLFYDYLLFKQIPNKCLFTTLKALYRLSQAYINIYEFNKAIEIIDKVLSNQIDDKSAFIKLRNDIVLMESKYKNSNTDKYKRMFNKN</sequence>
<evidence type="ECO:0000313" key="1">
    <source>
        <dbReference type="EMBL" id="POM83905.1"/>
    </source>
</evidence>
<organism evidence="1 2">
    <name type="scientific">Cryptosporidium meleagridis</name>
    <dbReference type="NCBI Taxonomy" id="93969"/>
    <lineage>
        <taxon>Eukaryota</taxon>
        <taxon>Sar</taxon>
        <taxon>Alveolata</taxon>
        <taxon>Apicomplexa</taxon>
        <taxon>Conoidasida</taxon>
        <taxon>Coccidia</taxon>
        <taxon>Eucoccidiorida</taxon>
        <taxon>Eimeriorina</taxon>
        <taxon>Cryptosporidiidae</taxon>
        <taxon>Cryptosporidium</taxon>
    </lineage>
</organism>
<gene>
    <name evidence="1" type="ORF">CmeUKMEL1_09730</name>
</gene>
<dbReference type="EMBL" id="JIBK01000026">
    <property type="protein sequence ID" value="POM83905.1"/>
    <property type="molecule type" value="Genomic_DNA"/>
</dbReference>
<protein>
    <submittedName>
        <fullName evidence="1">TPR repeat family protein</fullName>
    </submittedName>
</protein>
<dbReference type="PANTHER" id="PTHR46512">
    <property type="entry name" value="PEPTIDYLPROLYL ISOMERASE"/>
    <property type="match status" value="1"/>
</dbReference>
<dbReference type="VEuPathDB" id="CryptoDB:CmeUKMEL1_09730"/>
<evidence type="ECO:0000313" key="2">
    <source>
        <dbReference type="Proteomes" id="UP000236928"/>
    </source>
</evidence>
<dbReference type="AlphaFoldDB" id="A0A2P4Z1G9"/>
<dbReference type="Gene3D" id="1.25.40.10">
    <property type="entry name" value="Tetratricopeptide repeat domain"/>
    <property type="match status" value="2"/>
</dbReference>
<comment type="caution">
    <text evidence="1">The sequence shown here is derived from an EMBL/GenBank/DDBJ whole genome shotgun (WGS) entry which is preliminary data.</text>
</comment>
<dbReference type="SUPFAM" id="SSF48452">
    <property type="entry name" value="TPR-like"/>
    <property type="match status" value="1"/>
</dbReference>
<dbReference type="SMART" id="SM00028">
    <property type="entry name" value="TPR"/>
    <property type="match status" value="3"/>
</dbReference>
<accession>A0A2P4Z1G9</accession>
<dbReference type="OrthoDB" id="2423701at2759"/>
<dbReference type="InterPro" id="IPR050754">
    <property type="entry name" value="FKBP4/5/8-like"/>
</dbReference>